<feature type="compositionally biased region" description="Polar residues" evidence="1">
    <location>
        <begin position="237"/>
        <end position="260"/>
    </location>
</feature>
<gene>
    <name evidence="4" type="ORF">CLF_107282</name>
</gene>
<feature type="compositionally biased region" description="Basic and acidic residues" evidence="1">
    <location>
        <begin position="339"/>
        <end position="350"/>
    </location>
</feature>
<name>G7YGI1_CLOSI</name>
<sequence length="441" mass="49047">MWNGIVPRHGPRNLLCRLSRRVPVYSLLIVALFGWLILYFQWNGKPHLHGCAHPKNRHPSLSDADRMGDEVKPSYTSAAYANPRASTPGLVVVGLRETPTRSPVEAAPDYSFSNAPAPAGDGGSSLVSGLIQLKRRNQPDVNESRLPRRKRRNSVDSSSSELSAPLDTAGAGRLRTMDNRLSSLSPLANTKHLRKGTVTPDQAKEEIQSDLPKRKRQKRVPDSPDSLSPPTIRGSYVGSSKQPTSLDQQSGTRSSRQATSKIGRGAEFDRHQQSTDDSRIHGSEDERFDEAGGWPQSARRAPEKVRRSAKPVEESLADDSSYSETEFPSKRRRGTRNIPKGEDVENESKAETAVPVPDDPIELIRQRKETLAQVCFLFIVYVTDAGLQARLKDTELEGRLMPMLKEILHERGQRCIEELRTFIADHQSELEKTEGTEIPVS</sequence>
<feature type="region of interest" description="Disordered" evidence="1">
    <location>
        <begin position="102"/>
        <end position="354"/>
    </location>
</feature>
<feature type="transmembrane region" description="Helical" evidence="2">
    <location>
        <begin position="22"/>
        <end position="42"/>
    </location>
</feature>
<feature type="compositionally biased region" description="Polar residues" evidence="1">
    <location>
        <begin position="179"/>
        <end position="188"/>
    </location>
</feature>
<reference evidence="4" key="1">
    <citation type="journal article" date="2011" name="Genome Biol.">
        <title>The draft genome of the carcinogenic human liver fluke Clonorchis sinensis.</title>
        <authorList>
            <person name="Wang X."/>
            <person name="Chen W."/>
            <person name="Huang Y."/>
            <person name="Sun J."/>
            <person name="Men J."/>
            <person name="Liu H."/>
            <person name="Luo F."/>
            <person name="Guo L."/>
            <person name="Lv X."/>
            <person name="Deng C."/>
            <person name="Zhou C."/>
            <person name="Fan Y."/>
            <person name="Li X."/>
            <person name="Huang L."/>
            <person name="Hu Y."/>
            <person name="Liang C."/>
            <person name="Hu X."/>
            <person name="Xu J."/>
            <person name="Yu X."/>
        </authorList>
    </citation>
    <scope>NUCLEOTIDE SEQUENCE [LARGE SCALE GENOMIC DNA]</scope>
    <source>
        <strain evidence="4">Henan</strain>
    </source>
</reference>
<protein>
    <recommendedName>
        <fullName evidence="3">Periphilin-1 C-terminal domain-containing protein</fullName>
    </recommendedName>
</protein>
<dbReference type="AlphaFoldDB" id="G7YGI1"/>
<keyword evidence="2" id="KW-1133">Transmembrane helix</keyword>
<evidence type="ECO:0000313" key="5">
    <source>
        <dbReference type="Proteomes" id="UP000008909"/>
    </source>
</evidence>
<evidence type="ECO:0000256" key="2">
    <source>
        <dbReference type="SAM" id="Phobius"/>
    </source>
</evidence>
<accession>G7YGI1</accession>
<dbReference type="Proteomes" id="UP000008909">
    <property type="component" value="Unassembled WGS sequence"/>
</dbReference>
<evidence type="ECO:0000313" key="4">
    <source>
        <dbReference type="EMBL" id="GAA52064.1"/>
    </source>
</evidence>
<evidence type="ECO:0000256" key="1">
    <source>
        <dbReference type="SAM" id="MobiDB-lite"/>
    </source>
</evidence>
<dbReference type="InterPro" id="IPR057603">
    <property type="entry name" value="Periphilin-1_C"/>
</dbReference>
<keyword evidence="2" id="KW-0472">Membrane</keyword>
<keyword evidence="2" id="KW-0812">Transmembrane</keyword>
<feature type="compositionally biased region" description="Basic and acidic residues" evidence="1">
    <location>
        <begin position="264"/>
        <end position="285"/>
    </location>
</feature>
<reference key="2">
    <citation type="submission" date="2011-10" db="EMBL/GenBank/DDBJ databases">
        <title>The genome and transcriptome sequence of Clonorchis sinensis provide insights into the carcinogenic liver fluke.</title>
        <authorList>
            <person name="Wang X."/>
            <person name="Huang Y."/>
            <person name="Chen W."/>
            <person name="Liu H."/>
            <person name="Guo L."/>
            <person name="Chen Y."/>
            <person name="Luo F."/>
            <person name="Zhou W."/>
            <person name="Sun J."/>
            <person name="Mao Q."/>
            <person name="Liang P."/>
            <person name="Zhou C."/>
            <person name="Tian Y."/>
            <person name="Men J."/>
            <person name="Lv X."/>
            <person name="Huang L."/>
            <person name="Zhou J."/>
            <person name="Hu Y."/>
            <person name="Li R."/>
            <person name="Zhang F."/>
            <person name="Lei H."/>
            <person name="Li X."/>
            <person name="Hu X."/>
            <person name="Liang C."/>
            <person name="Xu J."/>
            <person name="Wu Z."/>
            <person name="Yu X."/>
        </authorList>
    </citation>
    <scope>NUCLEOTIDE SEQUENCE</scope>
    <source>
        <strain>Henan</strain>
    </source>
</reference>
<feature type="domain" description="Periphilin-1 C-terminal" evidence="3">
    <location>
        <begin position="392"/>
        <end position="428"/>
    </location>
</feature>
<proteinExistence type="predicted"/>
<dbReference type="Pfam" id="PF25234">
    <property type="entry name" value="Periphilin_C"/>
    <property type="match status" value="1"/>
</dbReference>
<dbReference type="EMBL" id="DF143236">
    <property type="protein sequence ID" value="GAA52064.1"/>
    <property type="molecule type" value="Genomic_DNA"/>
</dbReference>
<feature type="compositionally biased region" description="Basic and acidic residues" evidence="1">
    <location>
        <begin position="300"/>
        <end position="313"/>
    </location>
</feature>
<keyword evidence="5" id="KW-1185">Reference proteome</keyword>
<organism evidence="4 5">
    <name type="scientific">Clonorchis sinensis</name>
    <name type="common">Chinese liver fluke</name>
    <dbReference type="NCBI Taxonomy" id="79923"/>
    <lineage>
        <taxon>Eukaryota</taxon>
        <taxon>Metazoa</taxon>
        <taxon>Spiralia</taxon>
        <taxon>Lophotrochozoa</taxon>
        <taxon>Platyhelminthes</taxon>
        <taxon>Trematoda</taxon>
        <taxon>Digenea</taxon>
        <taxon>Opisthorchiida</taxon>
        <taxon>Opisthorchiata</taxon>
        <taxon>Opisthorchiidae</taxon>
        <taxon>Clonorchis</taxon>
    </lineage>
</organism>
<evidence type="ECO:0000259" key="3">
    <source>
        <dbReference type="Pfam" id="PF25234"/>
    </source>
</evidence>